<feature type="compositionally biased region" description="Polar residues" evidence="1">
    <location>
        <begin position="126"/>
        <end position="139"/>
    </location>
</feature>
<evidence type="ECO:0000256" key="1">
    <source>
        <dbReference type="SAM" id="MobiDB-lite"/>
    </source>
</evidence>
<dbReference type="OrthoDB" id="420169at2759"/>
<feature type="compositionally biased region" description="Basic and acidic residues" evidence="1">
    <location>
        <begin position="279"/>
        <end position="291"/>
    </location>
</feature>
<dbReference type="Proteomes" id="UP000324800">
    <property type="component" value="Unassembled WGS sequence"/>
</dbReference>
<feature type="region of interest" description="Disordered" evidence="1">
    <location>
        <begin position="44"/>
        <end position="139"/>
    </location>
</feature>
<organism evidence="3 4">
    <name type="scientific">Streblomastix strix</name>
    <dbReference type="NCBI Taxonomy" id="222440"/>
    <lineage>
        <taxon>Eukaryota</taxon>
        <taxon>Metamonada</taxon>
        <taxon>Preaxostyla</taxon>
        <taxon>Oxymonadida</taxon>
        <taxon>Streblomastigidae</taxon>
        <taxon>Streblomastix</taxon>
    </lineage>
</organism>
<reference evidence="3 4" key="1">
    <citation type="submission" date="2019-03" db="EMBL/GenBank/DDBJ databases">
        <title>Single cell metagenomics reveals metabolic interactions within the superorganism composed of flagellate Streblomastix strix and complex community of Bacteroidetes bacteria on its surface.</title>
        <authorList>
            <person name="Treitli S.C."/>
            <person name="Kolisko M."/>
            <person name="Husnik F."/>
            <person name="Keeling P."/>
            <person name="Hampl V."/>
        </authorList>
    </citation>
    <scope>NUCLEOTIDE SEQUENCE [LARGE SCALE GENOMIC DNA]</scope>
    <source>
        <strain evidence="3">ST1C</strain>
    </source>
</reference>
<name>A0A5J4X068_9EUKA</name>
<feature type="compositionally biased region" description="Basic and acidic residues" evidence="1">
    <location>
        <begin position="80"/>
        <end position="89"/>
    </location>
</feature>
<dbReference type="PANTHER" id="PTHR33050:SF7">
    <property type="entry name" value="RIBONUCLEASE H"/>
    <property type="match status" value="1"/>
</dbReference>
<feature type="domain" description="Reverse transcriptase" evidence="2">
    <location>
        <begin position="367"/>
        <end position="518"/>
    </location>
</feature>
<comment type="caution">
    <text evidence="3">The sequence shown here is derived from an EMBL/GenBank/DDBJ whole genome shotgun (WGS) entry which is preliminary data.</text>
</comment>
<evidence type="ECO:0000259" key="2">
    <source>
        <dbReference type="PROSITE" id="PS50878"/>
    </source>
</evidence>
<dbReference type="InterPro" id="IPR043128">
    <property type="entry name" value="Rev_trsase/Diguanyl_cyclase"/>
</dbReference>
<proteinExistence type="predicted"/>
<evidence type="ECO:0000313" key="3">
    <source>
        <dbReference type="EMBL" id="KAA6400634.1"/>
    </source>
</evidence>
<dbReference type="PROSITE" id="PS50878">
    <property type="entry name" value="RT_POL"/>
    <property type="match status" value="1"/>
</dbReference>
<sequence length="518" mass="59031">MSGSNDNGNVHQKTKILFGKLKYIAIMFVGIDDFDNFATKMRKWKRNEDESSSGNEKPSENSCSSEYVMQHPPKRRKRRMNNETSDKETSVATPSPPPRKLHKDKEHKKTVKKSKLLHQNKRPPSMSKNSLCESQSTASKIESSDDSLVYRELQKITGESKCACSRVDKVNFQTVDSPQRWEGHDDEDGAESVILSAVTTNSVLLVAEEAAKDSRSWKKLLELIMRTFRLSHQTSVHAQAALEALVLNERGKFLKAATPSPIAIRQSGVGEMLDPSVAQHKERKEQKRDKPQNSQIQEISEEIGGRLMRFRAAWTTIGAEMQVLMGIMPVWKDKGSELRLQHLSKITQLRGNIHQRMKLLQEEINQKFIIFVNPHHIKLYSPTFCIPIRDGSYRIILDARNLNIDTKRIHFKMISSKDVQFTIQQNDFLTSLDIRSAFNHIIVHPSLQHYLVFQVANASYFYICMPFGLKLATIVFSKTFQAALAASKESPSSTIQKYADDILLINKDKYVLIIETVT</sequence>
<dbReference type="Pfam" id="PF00078">
    <property type="entry name" value="RVT_1"/>
    <property type="match status" value="1"/>
</dbReference>
<evidence type="ECO:0000313" key="4">
    <source>
        <dbReference type="Proteomes" id="UP000324800"/>
    </source>
</evidence>
<dbReference type="SUPFAM" id="SSF56672">
    <property type="entry name" value="DNA/RNA polymerases"/>
    <property type="match status" value="1"/>
</dbReference>
<feature type="compositionally biased region" description="Basic residues" evidence="1">
    <location>
        <begin position="99"/>
        <end position="121"/>
    </location>
</feature>
<protein>
    <recommendedName>
        <fullName evidence="2">Reverse transcriptase domain-containing protein</fullName>
    </recommendedName>
</protein>
<feature type="compositionally biased region" description="Polar residues" evidence="1">
    <location>
        <begin position="52"/>
        <end position="67"/>
    </location>
</feature>
<dbReference type="InterPro" id="IPR043502">
    <property type="entry name" value="DNA/RNA_pol_sf"/>
</dbReference>
<dbReference type="InterPro" id="IPR000477">
    <property type="entry name" value="RT_dom"/>
</dbReference>
<dbReference type="InterPro" id="IPR052055">
    <property type="entry name" value="Hepadnavirus_pol/RT"/>
</dbReference>
<dbReference type="AlphaFoldDB" id="A0A5J4X068"/>
<dbReference type="Gene3D" id="3.10.10.10">
    <property type="entry name" value="HIV Type 1 Reverse Transcriptase, subunit A, domain 1"/>
    <property type="match status" value="1"/>
</dbReference>
<dbReference type="Gene3D" id="3.30.70.270">
    <property type="match status" value="1"/>
</dbReference>
<gene>
    <name evidence="3" type="ORF">EZS28_003837</name>
</gene>
<dbReference type="PANTHER" id="PTHR33050">
    <property type="entry name" value="REVERSE TRANSCRIPTASE DOMAIN-CONTAINING PROTEIN"/>
    <property type="match status" value="1"/>
</dbReference>
<dbReference type="EMBL" id="SNRW01000529">
    <property type="protein sequence ID" value="KAA6400634.1"/>
    <property type="molecule type" value="Genomic_DNA"/>
</dbReference>
<feature type="region of interest" description="Disordered" evidence="1">
    <location>
        <begin position="278"/>
        <end position="297"/>
    </location>
</feature>
<accession>A0A5J4X068</accession>